<feature type="transmembrane region" description="Helical" evidence="1">
    <location>
        <begin position="44"/>
        <end position="67"/>
    </location>
</feature>
<proteinExistence type="predicted"/>
<evidence type="ECO:0000256" key="1">
    <source>
        <dbReference type="SAM" id="Phobius"/>
    </source>
</evidence>
<organism evidence="2 3">
    <name type="scientific">Labilibaculum manganireducens</name>
    <dbReference type="NCBI Taxonomy" id="1940525"/>
    <lineage>
        <taxon>Bacteria</taxon>
        <taxon>Pseudomonadati</taxon>
        <taxon>Bacteroidota</taxon>
        <taxon>Bacteroidia</taxon>
        <taxon>Marinilabiliales</taxon>
        <taxon>Marinifilaceae</taxon>
        <taxon>Labilibaculum</taxon>
    </lineage>
</organism>
<comment type="caution">
    <text evidence="2">The sequence shown here is derived from an EMBL/GenBank/DDBJ whole genome shotgun (WGS) entry which is preliminary data.</text>
</comment>
<accession>A0A2N3HXC9</accession>
<reference evidence="2 3" key="1">
    <citation type="journal article" date="2017" name="Front. Microbiol.">
        <title>Labilibaculum manganireducens gen. nov., sp. nov. and Labilibaculum filiforme sp. nov., Novel Bacteroidetes Isolated from Subsurface Sediments of the Baltic Sea.</title>
        <authorList>
            <person name="Vandieken V."/>
            <person name="Marshall I.P."/>
            <person name="Niemann H."/>
            <person name="Engelen B."/>
            <person name="Cypionka H."/>
        </authorList>
    </citation>
    <scope>NUCLEOTIDE SEQUENCE [LARGE SCALE GENOMIC DNA]</scope>
    <source>
        <strain evidence="2 3">59.10-2M</strain>
    </source>
</reference>
<sequence length="507" mass="56037">MLKDNKHMDSLFAEGLKNLSVSPNPKVWEGINSQLMAAKKKRLFAIYMWTGVAASILLLLAIGNHYFSGQSNYNMQLNTLSENSTSFQNDSVRNFDQQIDSKTNSSTKKELINNANTSDELYVSENEQEEIMIADKVSHKPNLEDANSPEIFNNGNTSSLLSKFPDSNGTEIRASKLNTTFLSNEKDLAFLDSEFVNGLMNRKTEEKLSNFEYDPPSQLVPNTSQLAKQQDLVLLADEIQIQKNILAIEQLGHDKNKENRWSIIGQVSSSYSSYSGDSKGGNAGSGIWSVGGGAKVNYAMNEKLAVQTGIVYNRFGQDMSARGGSRDALMYADPIFGSDENFVNNEVVLTRTYPEHTAAGPIKLSGGSNLPMTAASGEKISSSYSPSSSEDLIQSFKSIEIPLLMRYNLIQKRVGMFVSGGLSANMIVGNGVYDQSQGNKKIGEIDGIRTTNFSSQFSFGLEYRLNSKLQIGLEPSVKYYLNSINTSNQYDYKPYSIGIFTGIRYDF</sequence>
<keyword evidence="1" id="KW-0812">Transmembrane</keyword>
<name>A0A2N3HXC9_9BACT</name>
<keyword evidence="1" id="KW-1133">Transmembrane helix</keyword>
<keyword evidence="3" id="KW-1185">Reference proteome</keyword>
<evidence type="ECO:0000313" key="3">
    <source>
        <dbReference type="Proteomes" id="UP000233618"/>
    </source>
</evidence>
<dbReference type="InterPro" id="IPR011250">
    <property type="entry name" value="OMP/PagP_B-barrel"/>
</dbReference>
<keyword evidence="1" id="KW-0472">Membrane</keyword>
<protein>
    <submittedName>
        <fullName evidence="2">Uncharacterized protein</fullName>
    </submittedName>
</protein>
<dbReference type="EMBL" id="MVDE01000033">
    <property type="protein sequence ID" value="PKQ62687.1"/>
    <property type="molecule type" value="Genomic_DNA"/>
</dbReference>
<dbReference type="Proteomes" id="UP000233618">
    <property type="component" value="Unassembled WGS sequence"/>
</dbReference>
<dbReference type="AlphaFoldDB" id="A0A2N3HXC9"/>
<gene>
    <name evidence="2" type="ORF">BZG01_17065</name>
</gene>
<dbReference type="SUPFAM" id="SSF56925">
    <property type="entry name" value="OMPA-like"/>
    <property type="match status" value="1"/>
</dbReference>
<evidence type="ECO:0000313" key="2">
    <source>
        <dbReference type="EMBL" id="PKQ62687.1"/>
    </source>
</evidence>